<dbReference type="STRING" id="1293054.HSACCH_02076"/>
<dbReference type="OrthoDB" id="9762141at2"/>
<evidence type="ECO:0000259" key="2">
    <source>
        <dbReference type="PROSITE" id="PS50887"/>
    </source>
</evidence>
<dbReference type="Pfam" id="PF00990">
    <property type="entry name" value="GGDEF"/>
    <property type="match status" value="1"/>
</dbReference>
<dbReference type="GO" id="GO:0071111">
    <property type="term" value="F:cyclic-guanylate-specific phosphodiesterase activity"/>
    <property type="evidence" value="ECO:0007669"/>
    <property type="project" value="InterPro"/>
</dbReference>
<gene>
    <name evidence="3" type="ORF">HSACCH_02076</name>
</gene>
<dbReference type="NCBIfam" id="TIGR00254">
    <property type="entry name" value="GGDEF"/>
    <property type="match status" value="1"/>
</dbReference>
<dbReference type="RefSeq" id="WP_005489762.1">
    <property type="nucleotide sequence ID" value="NZ_CAUI01000023.1"/>
</dbReference>
<protein>
    <submittedName>
        <fullName evidence="3">Diguanylate cyclase/phosphodiesterase (GGDEF &amp; EAL domains) with PAS/PAC sensor(S)</fullName>
    </submittedName>
</protein>
<dbReference type="CDD" id="cd01948">
    <property type="entry name" value="EAL"/>
    <property type="match status" value="1"/>
</dbReference>
<feature type="domain" description="GGDEF" evidence="2">
    <location>
        <begin position="48"/>
        <end position="182"/>
    </location>
</feature>
<dbReference type="Gene3D" id="3.30.70.270">
    <property type="match status" value="1"/>
</dbReference>
<dbReference type="SMART" id="SM00267">
    <property type="entry name" value="GGDEF"/>
    <property type="match status" value="1"/>
</dbReference>
<dbReference type="InterPro" id="IPR043128">
    <property type="entry name" value="Rev_trsase/Diguanyl_cyclase"/>
</dbReference>
<dbReference type="InterPro" id="IPR000160">
    <property type="entry name" value="GGDEF_dom"/>
</dbReference>
<organism evidence="3 4">
    <name type="scientific">Halanaerobium saccharolyticum subsp. saccharolyticum DSM 6643</name>
    <dbReference type="NCBI Taxonomy" id="1293054"/>
    <lineage>
        <taxon>Bacteria</taxon>
        <taxon>Bacillati</taxon>
        <taxon>Bacillota</taxon>
        <taxon>Clostridia</taxon>
        <taxon>Halanaerobiales</taxon>
        <taxon>Halanaerobiaceae</taxon>
        <taxon>Halanaerobium</taxon>
    </lineage>
</organism>
<accession>M5E1Y4</accession>
<reference evidence="4" key="1">
    <citation type="journal article" date="2013" name="Genome Announc.">
        <title>Genome Sequence of Halanaerobium saccharolyticum subsp. saccharolyticum Strain DSM 6643T, a Halophilic Hydrogen-Producing Bacterium.</title>
        <authorList>
            <person name="Kivisto A."/>
            <person name="Larjo A."/>
            <person name="Ciranna A."/>
            <person name="Santala V."/>
            <person name="Roos C."/>
            <person name="Karp M."/>
        </authorList>
    </citation>
    <scope>NUCLEOTIDE SEQUENCE [LARGE SCALE GENOMIC DNA]</scope>
    <source>
        <strain evidence="4">DSM 6643</strain>
    </source>
</reference>
<dbReference type="InterPro" id="IPR050706">
    <property type="entry name" value="Cyclic-di-GMP_PDE-like"/>
</dbReference>
<dbReference type="SUPFAM" id="SSF55073">
    <property type="entry name" value="Nucleotide cyclase"/>
    <property type="match status" value="1"/>
</dbReference>
<dbReference type="InterPro" id="IPR029787">
    <property type="entry name" value="Nucleotide_cyclase"/>
</dbReference>
<dbReference type="SUPFAM" id="SSF141868">
    <property type="entry name" value="EAL domain-like"/>
    <property type="match status" value="1"/>
</dbReference>
<keyword evidence="4" id="KW-1185">Reference proteome</keyword>
<name>M5E1Y4_9FIRM</name>
<evidence type="ECO:0000259" key="1">
    <source>
        <dbReference type="PROSITE" id="PS50883"/>
    </source>
</evidence>
<dbReference type="PANTHER" id="PTHR33121:SF71">
    <property type="entry name" value="OXYGEN SENSOR PROTEIN DOSP"/>
    <property type="match status" value="1"/>
</dbReference>
<dbReference type="Pfam" id="PF00563">
    <property type="entry name" value="EAL"/>
    <property type="match status" value="1"/>
</dbReference>
<dbReference type="InterPro" id="IPR001633">
    <property type="entry name" value="EAL_dom"/>
</dbReference>
<evidence type="ECO:0000313" key="4">
    <source>
        <dbReference type="Proteomes" id="UP000012063"/>
    </source>
</evidence>
<dbReference type="InterPro" id="IPR035919">
    <property type="entry name" value="EAL_sf"/>
</dbReference>
<dbReference type="Proteomes" id="UP000012063">
    <property type="component" value="Unassembled WGS sequence"/>
</dbReference>
<evidence type="ECO:0000313" key="3">
    <source>
        <dbReference type="EMBL" id="CCU80486.1"/>
    </source>
</evidence>
<dbReference type="PROSITE" id="PS50887">
    <property type="entry name" value="GGDEF"/>
    <property type="match status" value="1"/>
</dbReference>
<dbReference type="PROSITE" id="PS50883">
    <property type="entry name" value="EAL"/>
    <property type="match status" value="1"/>
</dbReference>
<comment type="caution">
    <text evidence="3">The sequence shown here is derived from an EMBL/GenBank/DDBJ whole genome shotgun (WGS) entry which is preliminary data.</text>
</comment>
<dbReference type="AlphaFoldDB" id="M5E1Y4"/>
<dbReference type="InParanoid" id="M5E1Y4"/>
<dbReference type="eggNOG" id="COG5001">
    <property type="taxonomic scope" value="Bacteria"/>
</dbReference>
<proteinExistence type="predicted"/>
<dbReference type="EMBL" id="CAUI01000023">
    <property type="protein sequence ID" value="CCU80486.1"/>
    <property type="molecule type" value="Genomic_DNA"/>
</dbReference>
<dbReference type="Gene3D" id="3.20.20.450">
    <property type="entry name" value="EAL domain"/>
    <property type="match status" value="1"/>
</dbReference>
<dbReference type="SMART" id="SM00052">
    <property type="entry name" value="EAL"/>
    <property type="match status" value="1"/>
</dbReference>
<sequence>MDDERKNKNYDFEKTHYLAYHDNITGLNNEKYFFKELNKRIKERNGTEKIIILYLKFNNFVDFSNIIGFENSNKFIKKMGDVILDSSLKIEEMSVFNGNQFLILLSMDKDNIYERLKNQTRKFLFEIKEYLTEINFDYLLKVNIGISVFPDHAEKPQGLLSKAQHAMYLVDKRKNNYKIYNKKLFIDKVEFESLHQDLIQAINNEDLFLEFQPKVNTYSERIVSFEALIRWNHCNKGIIQPDEFISIAEKTGMIKKIGVWVLDQTFKQLEEWEKIGFDDIVISINMSEIELNDPNIIKIIKKISSSYSIANKKIEFEITERSFKEVSTDVMNELKRMGFLISLDDFGTGYSSLSYFGKSPFDLLKLDKIFIDNIYKEKSRLIVESVINLAHKFDVKVIAEGVETKEQLEILRKIECDYIQGYYFYKPMSASKITVILNNLKKNSST</sequence>
<feature type="domain" description="EAL" evidence="1">
    <location>
        <begin position="191"/>
        <end position="441"/>
    </location>
</feature>
<dbReference type="PANTHER" id="PTHR33121">
    <property type="entry name" value="CYCLIC DI-GMP PHOSPHODIESTERASE PDEF"/>
    <property type="match status" value="1"/>
</dbReference>